<dbReference type="RefSeq" id="WP_073484816.1">
    <property type="nucleotide sequence ID" value="NZ_FQVN01000005.1"/>
</dbReference>
<sequence>MITRRDGGGSDGGCLQALARRVWTPDRRFHVGDIAWGWHSIPGAAAAFRTSFWADGDEVLAWAWVELPGHLELLVDPAVTALLPEILDWFESVAPGPERTCLVMEGDSAERAALERRGYRPREDGPFFRRHVHDLADLPRVSLPEGFAITQVGGADAERRAAAHRAGWSDFGSRVTADSYRRVMATHPYQERTDLVVVSPDGEWVASALGWHDDVNRVGLVEPVSCAPAFRGRGLARAVNTALLHVFRDLGATSSVILPRGDDAYPAPGRLYRSIGYRPGARTLLYARP</sequence>
<dbReference type="InterPro" id="IPR016181">
    <property type="entry name" value="Acyl_CoA_acyltransferase"/>
</dbReference>
<dbReference type="STRING" id="2017.SAMN05444320_105538"/>
<dbReference type="Pfam" id="PF00583">
    <property type="entry name" value="Acetyltransf_1"/>
    <property type="match status" value="1"/>
</dbReference>
<gene>
    <name evidence="2" type="ORF">SAMN05444320_105538</name>
</gene>
<organism evidence="2 3">
    <name type="scientific">Streptoalloteichus hindustanus</name>
    <dbReference type="NCBI Taxonomy" id="2017"/>
    <lineage>
        <taxon>Bacteria</taxon>
        <taxon>Bacillati</taxon>
        <taxon>Actinomycetota</taxon>
        <taxon>Actinomycetes</taxon>
        <taxon>Pseudonocardiales</taxon>
        <taxon>Pseudonocardiaceae</taxon>
        <taxon>Streptoalloteichus</taxon>
    </lineage>
</organism>
<dbReference type="GO" id="GO:0016747">
    <property type="term" value="F:acyltransferase activity, transferring groups other than amino-acyl groups"/>
    <property type="evidence" value="ECO:0007669"/>
    <property type="project" value="InterPro"/>
</dbReference>
<protein>
    <recommendedName>
        <fullName evidence="1">N-acetyltransferase domain-containing protein</fullName>
    </recommendedName>
</protein>
<evidence type="ECO:0000259" key="1">
    <source>
        <dbReference type="PROSITE" id="PS51186"/>
    </source>
</evidence>
<dbReference type="Gene3D" id="3.40.630.30">
    <property type="match status" value="1"/>
</dbReference>
<name>A0A1M5FQ30_STRHI</name>
<feature type="domain" description="N-acetyltransferase" evidence="1">
    <location>
        <begin position="147"/>
        <end position="289"/>
    </location>
</feature>
<accession>A0A1M5FQ30</accession>
<dbReference type="Proteomes" id="UP000184501">
    <property type="component" value="Unassembled WGS sequence"/>
</dbReference>
<dbReference type="SUPFAM" id="SSF55729">
    <property type="entry name" value="Acyl-CoA N-acyltransferases (Nat)"/>
    <property type="match status" value="1"/>
</dbReference>
<keyword evidence="3" id="KW-1185">Reference proteome</keyword>
<reference evidence="2 3" key="1">
    <citation type="submission" date="2016-11" db="EMBL/GenBank/DDBJ databases">
        <authorList>
            <person name="Jaros S."/>
            <person name="Januszkiewicz K."/>
            <person name="Wedrychowicz H."/>
        </authorList>
    </citation>
    <scope>NUCLEOTIDE SEQUENCE [LARGE SCALE GENOMIC DNA]</scope>
    <source>
        <strain evidence="2 3">DSM 44523</strain>
    </source>
</reference>
<dbReference type="AlphaFoldDB" id="A0A1M5FQ30"/>
<dbReference type="PROSITE" id="PS51186">
    <property type="entry name" value="GNAT"/>
    <property type="match status" value="1"/>
</dbReference>
<evidence type="ECO:0000313" key="3">
    <source>
        <dbReference type="Proteomes" id="UP000184501"/>
    </source>
</evidence>
<proteinExistence type="predicted"/>
<dbReference type="InterPro" id="IPR000182">
    <property type="entry name" value="GNAT_dom"/>
</dbReference>
<dbReference type="OrthoDB" id="3771710at2"/>
<dbReference type="EMBL" id="FQVN01000005">
    <property type="protein sequence ID" value="SHF93524.1"/>
    <property type="molecule type" value="Genomic_DNA"/>
</dbReference>
<evidence type="ECO:0000313" key="2">
    <source>
        <dbReference type="EMBL" id="SHF93524.1"/>
    </source>
</evidence>